<gene>
    <name evidence="4" type="primary">sufB</name>
    <name evidence="4" type="ORF">HHL28_11880</name>
</gene>
<dbReference type="EMBL" id="CP051775">
    <property type="protein sequence ID" value="QJE73696.1"/>
    <property type="molecule type" value="Genomic_DNA"/>
</dbReference>
<dbReference type="Proteomes" id="UP000501891">
    <property type="component" value="Chromosome"/>
</dbReference>
<feature type="domain" description="SUF system FeS cluster assembly SufBD core" evidence="2">
    <location>
        <begin position="222"/>
        <end position="464"/>
    </location>
</feature>
<dbReference type="SUPFAM" id="SSF101960">
    <property type="entry name" value="Stabilizer of iron transporter SufD"/>
    <property type="match status" value="1"/>
</dbReference>
<name>A0A858R9N8_9PROT</name>
<sequence>MAATEQTLDTVRELTEQKYKYGFFTDIESEMAPKGLSEDIVRFISAKKNEPEWLLEWRLKAYRHWLTMPTPDWSMLKYPPIDYQDAYYYAAPKVKEGPKSLDEVDPELLRTYEKLGIPLKEQAILAGVEGAGDTPAIAVDAVFDSVSVATTFKKKLEEKGIIFCSISEAIREHPELVRQYLGSVVPYSDNYYATLNCAVFTDGSFVYIPKGVRCPMELSTYFRINAKNTGQFERTLIIADEGSYVSYLEGCTAPQRDENQLHAAVVELVALDNATIKYSTVQNWYPGDENGKGGIYNFVTKRAACRGKNSKVSWTQVETGSAITWKYPSCILQGDNSVGEFYSVAITNNMQQADTGTKMIHIGKNTRSTIVSKGISAGKAQNTYRGLVRILPKAEGARNHTQCDSLLIGDKCGAHTVPYIESKNRTARVEHEATTAKISEDQLFYCRQRGLSEEDAVSLIVNGFCKEVLKELPMEFAVEAQKLVAISLEGSVG</sequence>
<keyword evidence="5" id="KW-1185">Reference proteome</keyword>
<dbReference type="InterPro" id="IPR010231">
    <property type="entry name" value="SUF_FeS_clus_asmbl_SufB"/>
</dbReference>
<dbReference type="Pfam" id="PF19295">
    <property type="entry name" value="SufBD_N"/>
    <property type="match status" value="1"/>
</dbReference>
<dbReference type="InterPro" id="IPR055346">
    <property type="entry name" value="Fe-S_cluster_assembly_SufBD"/>
</dbReference>
<evidence type="ECO:0000259" key="2">
    <source>
        <dbReference type="Pfam" id="PF01458"/>
    </source>
</evidence>
<comment type="similarity">
    <text evidence="1">Belongs to the iron-sulfur cluster assembly SufBD family.</text>
</comment>
<dbReference type="NCBIfam" id="TIGR01980">
    <property type="entry name" value="sufB"/>
    <property type="match status" value="1"/>
</dbReference>
<feature type="domain" description="SUF system FeS cluster assembly SufBD N-terminal" evidence="3">
    <location>
        <begin position="151"/>
        <end position="214"/>
    </location>
</feature>
<dbReference type="PANTHER" id="PTHR30508">
    <property type="entry name" value="FES CLUSTER ASSEMBLY PROTEIN SUF"/>
    <property type="match status" value="1"/>
</dbReference>
<dbReference type="NCBIfam" id="NF008773">
    <property type="entry name" value="PRK11814.1"/>
    <property type="match status" value="1"/>
</dbReference>
<organism evidence="4 5">
    <name type="scientific">Aerophototrophica crusticola</name>
    <dbReference type="NCBI Taxonomy" id="1709002"/>
    <lineage>
        <taxon>Bacteria</taxon>
        <taxon>Pseudomonadati</taxon>
        <taxon>Pseudomonadota</taxon>
        <taxon>Alphaproteobacteria</taxon>
        <taxon>Rhodospirillales</taxon>
        <taxon>Rhodospirillaceae</taxon>
        <taxon>Aerophototrophica</taxon>
    </lineage>
</organism>
<evidence type="ECO:0000259" key="3">
    <source>
        <dbReference type="Pfam" id="PF19295"/>
    </source>
</evidence>
<evidence type="ECO:0000256" key="1">
    <source>
        <dbReference type="ARBA" id="ARBA00043967"/>
    </source>
</evidence>
<dbReference type="KEGG" id="acru:HHL28_11880"/>
<evidence type="ECO:0000313" key="4">
    <source>
        <dbReference type="EMBL" id="QJE73696.1"/>
    </source>
</evidence>
<dbReference type="InterPro" id="IPR045595">
    <property type="entry name" value="SufBD_N"/>
</dbReference>
<dbReference type="PANTHER" id="PTHR30508:SF1">
    <property type="entry name" value="UPF0051 PROTEIN ABCI8, CHLOROPLASTIC-RELATED"/>
    <property type="match status" value="1"/>
</dbReference>
<protein>
    <submittedName>
        <fullName evidence="4">Fe-S cluster assembly protein SufB</fullName>
    </submittedName>
</protein>
<dbReference type="InterPro" id="IPR000825">
    <property type="entry name" value="SUF_FeS_clus_asmbl_SufBD_core"/>
</dbReference>
<reference evidence="4" key="1">
    <citation type="submission" date="2020-04" db="EMBL/GenBank/DDBJ databases">
        <title>A desert anoxygenic phototrophic bacterium fixes CO2 using RubisCO under aerobic conditions.</title>
        <authorList>
            <person name="Tang K."/>
        </authorList>
    </citation>
    <scope>NUCLEOTIDE SEQUENCE [LARGE SCALE GENOMIC DNA]</scope>
    <source>
        <strain evidence="4">MIMtkB3</strain>
    </source>
</reference>
<evidence type="ECO:0000313" key="5">
    <source>
        <dbReference type="Proteomes" id="UP000501891"/>
    </source>
</evidence>
<proteinExistence type="inferred from homology"/>
<dbReference type="Pfam" id="PF01458">
    <property type="entry name" value="SUFBD_core"/>
    <property type="match status" value="1"/>
</dbReference>
<dbReference type="InterPro" id="IPR037284">
    <property type="entry name" value="SUF_FeS_clus_asmbl_SufBD_sf"/>
</dbReference>
<dbReference type="AlphaFoldDB" id="A0A858R9N8"/>
<accession>A0A858R9N8</accession>
<dbReference type="GO" id="GO:0016226">
    <property type="term" value="P:iron-sulfur cluster assembly"/>
    <property type="evidence" value="ECO:0007669"/>
    <property type="project" value="InterPro"/>
</dbReference>